<comment type="cofactor">
    <cofactor evidence="1 9">
        <name>pyridoxal 5'-phosphate</name>
        <dbReference type="ChEBI" id="CHEBI:597326"/>
    </cofactor>
</comment>
<reference evidence="11" key="1">
    <citation type="submission" date="2017-05" db="EMBL/GenBank/DDBJ databases">
        <title>Complete and WGS of Bordetella genogroups.</title>
        <authorList>
            <person name="Spilker T."/>
            <person name="Lipuma J."/>
        </authorList>
    </citation>
    <scope>NUCLEOTIDE SEQUENCE [LARGE SCALE GENOMIC DNA]</scope>
    <source>
        <strain evidence="11">AU8256</strain>
    </source>
</reference>
<comment type="catalytic activity">
    <reaction evidence="7">
        <text>an S-substituted L-cysteine + H2O = a thiol + pyruvate + NH4(+)</text>
        <dbReference type="Rhea" id="RHEA:18121"/>
        <dbReference type="ChEBI" id="CHEBI:15361"/>
        <dbReference type="ChEBI" id="CHEBI:15377"/>
        <dbReference type="ChEBI" id="CHEBI:28938"/>
        <dbReference type="ChEBI" id="CHEBI:29256"/>
        <dbReference type="ChEBI" id="CHEBI:58717"/>
        <dbReference type="EC" id="4.4.1.13"/>
    </reaction>
</comment>
<accession>A0A261VJM3</accession>
<comment type="similarity">
    <text evidence="2 9">Belongs to the trans-sulfuration enzymes family.</text>
</comment>
<evidence type="ECO:0000256" key="8">
    <source>
        <dbReference type="PIRSR" id="PIRSR001434-2"/>
    </source>
</evidence>
<comment type="caution">
    <text evidence="10">The sequence shown here is derived from an EMBL/GenBank/DDBJ whole genome shotgun (WGS) entry which is preliminary data.</text>
</comment>
<keyword evidence="3 8" id="KW-0663">Pyridoxal phosphate</keyword>
<dbReference type="Gene3D" id="3.40.640.10">
    <property type="entry name" value="Type I PLP-dependent aspartate aminotransferase-like (Major domain)"/>
    <property type="match status" value="1"/>
</dbReference>
<dbReference type="InterPro" id="IPR000277">
    <property type="entry name" value="Cys/Met-Metab_PyrdxlP-dep_enz"/>
</dbReference>
<dbReference type="InterPro" id="IPR015424">
    <property type="entry name" value="PyrdxlP-dep_Trfase"/>
</dbReference>
<dbReference type="FunFam" id="3.40.640.10:FF:000046">
    <property type="entry name" value="Cystathionine gamma-lyase"/>
    <property type="match status" value="1"/>
</dbReference>
<feature type="modified residue" description="N6-(pyridoxal phosphate)lysine" evidence="8">
    <location>
        <position position="203"/>
    </location>
</feature>
<evidence type="ECO:0000256" key="6">
    <source>
        <dbReference type="ARBA" id="ARBA00047517"/>
    </source>
</evidence>
<dbReference type="RefSeq" id="WP_094807505.1">
    <property type="nucleotide sequence ID" value="NZ_NEVT01000007.1"/>
</dbReference>
<keyword evidence="4 10" id="KW-0456">Lyase</keyword>
<dbReference type="SUPFAM" id="SSF53383">
    <property type="entry name" value="PLP-dependent transferases"/>
    <property type="match status" value="1"/>
</dbReference>
<evidence type="ECO:0000256" key="3">
    <source>
        <dbReference type="ARBA" id="ARBA00022898"/>
    </source>
</evidence>
<protein>
    <submittedName>
        <fullName evidence="10">Cystathionine beta-lyase</fullName>
    </submittedName>
</protein>
<keyword evidence="11" id="KW-1185">Reference proteome</keyword>
<dbReference type="InterPro" id="IPR054542">
    <property type="entry name" value="Cys_met_metab_PP"/>
</dbReference>
<dbReference type="PROSITE" id="PS00868">
    <property type="entry name" value="CYS_MET_METAB_PP"/>
    <property type="match status" value="1"/>
</dbReference>
<gene>
    <name evidence="10" type="ORF">CAL24_18330</name>
</gene>
<dbReference type="GO" id="GO:0019346">
    <property type="term" value="P:transsulfuration"/>
    <property type="evidence" value="ECO:0007669"/>
    <property type="project" value="InterPro"/>
</dbReference>
<evidence type="ECO:0000256" key="9">
    <source>
        <dbReference type="RuleBase" id="RU362118"/>
    </source>
</evidence>
<evidence type="ECO:0000256" key="5">
    <source>
        <dbReference type="ARBA" id="ARBA00046315"/>
    </source>
</evidence>
<dbReference type="Gene3D" id="3.90.1150.10">
    <property type="entry name" value="Aspartate Aminotransferase, domain 1"/>
    <property type="match status" value="1"/>
</dbReference>
<comment type="pathway">
    <text evidence="5">Amino-acid biosynthesis; L-methionine biosynthesis via de novo pathway; L-homocysteine from L-cystathionine: step 1/1.</text>
</comment>
<dbReference type="InterPro" id="IPR015421">
    <property type="entry name" value="PyrdxlP-dep_Trfase_major"/>
</dbReference>
<dbReference type="GO" id="GO:0047804">
    <property type="term" value="F:cysteine-S-conjugate beta-lyase activity"/>
    <property type="evidence" value="ECO:0007669"/>
    <property type="project" value="UniProtKB-EC"/>
</dbReference>
<organism evidence="10 11">
    <name type="scientific">Bordetella genomosp. 2</name>
    <dbReference type="NCBI Taxonomy" id="1983456"/>
    <lineage>
        <taxon>Bacteria</taxon>
        <taxon>Pseudomonadati</taxon>
        <taxon>Pseudomonadota</taxon>
        <taxon>Betaproteobacteria</taxon>
        <taxon>Burkholderiales</taxon>
        <taxon>Alcaligenaceae</taxon>
        <taxon>Bordetella</taxon>
    </lineage>
</organism>
<dbReference type="NCBIfam" id="TIGR01324">
    <property type="entry name" value="cysta_beta_ly_B"/>
    <property type="match status" value="1"/>
</dbReference>
<dbReference type="Proteomes" id="UP000215633">
    <property type="component" value="Unassembled WGS sequence"/>
</dbReference>
<dbReference type="InterPro" id="IPR015422">
    <property type="entry name" value="PyrdxlP-dep_Trfase_small"/>
</dbReference>
<evidence type="ECO:0000256" key="1">
    <source>
        <dbReference type="ARBA" id="ARBA00001933"/>
    </source>
</evidence>
<dbReference type="PANTHER" id="PTHR43500:SF1">
    <property type="entry name" value="CYSTATHIONINE BETA-LYASE-RELATED"/>
    <property type="match status" value="1"/>
</dbReference>
<evidence type="ECO:0000313" key="11">
    <source>
        <dbReference type="Proteomes" id="UP000215633"/>
    </source>
</evidence>
<evidence type="ECO:0000256" key="7">
    <source>
        <dbReference type="ARBA" id="ARBA00047625"/>
    </source>
</evidence>
<dbReference type="Pfam" id="PF01053">
    <property type="entry name" value="Cys_Met_Meta_PP"/>
    <property type="match status" value="1"/>
</dbReference>
<dbReference type="GO" id="GO:0030170">
    <property type="term" value="F:pyridoxal phosphate binding"/>
    <property type="evidence" value="ECO:0007669"/>
    <property type="project" value="InterPro"/>
</dbReference>
<dbReference type="GO" id="GO:0019450">
    <property type="term" value="P:L-cysteine catabolic process to pyruvate"/>
    <property type="evidence" value="ECO:0007669"/>
    <property type="project" value="TreeGrafter"/>
</dbReference>
<dbReference type="AlphaFoldDB" id="A0A261VJM3"/>
<proteinExistence type="inferred from homology"/>
<sequence>MRARATRLAHMGRPASGWANTPIVKGSTYLFDSLEQWRDARRQRETQRVLSYGARGNETVYALEDAITELEGGHRSKLFPTGLAAIAATLLACLKTGDHVLISEGVYEPVRRLCATQLVHYGISHSFFSARDAGWQRHLRPETRMVYAESPSSLLYDMLDLPAIAQACRARGIVLCADNTWGSGLACRPLALGCDISVVAATKYLGGHSDVMMGSVTTTGAHFDAIENVSVNLGQTVAAEDAFLVLRGLRTLELRMQRHAQSALDIAAWLAGQPAIRTVFHPALPGDPNHALWRRDAQGSNGLLTVEFDPALPAAAVEAAIGRLQLFGIGSSWGGYESLVLPVDVARTRLAGQAAPPGYLLRLHIGLEDPADLRQDLGALLDALPDLSQQQAIA</sequence>
<dbReference type="PIRSF" id="PIRSF001434">
    <property type="entry name" value="CGS"/>
    <property type="match status" value="1"/>
</dbReference>
<comment type="catalytic activity">
    <reaction evidence="6">
        <text>L,L-cystathionine + H2O = L-homocysteine + pyruvate + NH4(+)</text>
        <dbReference type="Rhea" id="RHEA:13965"/>
        <dbReference type="ChEBI" id="CHEBI:15361"/>
        <dbReference type="ChEBI" id="CHEBI:15377"/>
        <dbReference type="ChEBI" id="CHEBI:28938"/>
        <dbReference type="ChEBI" id="CHEBI:58161"/>
        <dbReference type="ChEBI" id="CHEBI:58199"/>
    </reaction>
</comment>
<dbReference type="InterPro" id="IPR006233">
    <property type="entry name" value="Cys_b_lyase_bac"/>
</dbReference>
<dbReference type="PANTHER" id="PTHR43500">
    <property type="entry name" value="CYSTATHIONINE BETA-LYASE-RELATED"/>
    <property type="match status" value="1"/>
</dbReference>
<dbReference type="EMBL" id="NEVT01000007">
    <property type="protein sequence ID" value="OZI73800.1"/>
    <property type="molecule type" value="Genomic_DNA"/>
</dbReference>
<evidence type="ECO:0000256" key="2">
    <source>
        <dbReference type="ARBA" id="ARBA00009077"/>
    </source>
</evidence>
<evidence type="ECO:0000313" key="10">
    <source>
        <dbReference type="EMBL" id="OZI73800.1"/>
    </source>
</evidence>
<evidence type="ECO:0000256" key="4">
    <source>
        <dbReference type="ARBA" id="ARBA00023239"/>
    </source>
</evidence>
<name>A0A261VJM3_9BORD</name>